<dbReference type="GO" id="GO:0006355">
    <property type="term" value="P:regulation of DNA-templated transcription"/>
    <property type="evidence" value="ECO:0007669"/>
    <property type="project" value="InterPro"/>
</dbReference>
<dbReference type="GO" id="GO:0003677">
    <property type="term" value="F:DNA binding"/>
    <property type="evidence" value="ECO:0007669"/>
    <property type="project" value="UniProtKB-KW"/>
</dbReference>
<comment type="caution">
    <text evidence="6">The sequence shown here is derived from an EMBL/GenBank/DDBJ whole genome shotgun (WGS) entry which is preliminary data.</text>
</comment>
<dbReference type="SMART" id="SM00421">
    <property type="entry name" value="HTH_LUXR"/>
    <property type="match status" value="1"/>
</dbReference>
<dbReference type="GO" id="GO:0000160">
    <property type="term" value="P:phosphorelay signal transduction system"/>
    <property type="evidence" value="ECO:0007669"/>
    <property type="project" value="InterPro"/>
</dbReference>
<organism evidence="6 7">
    <name type="scientific">Sediminibacterium goheungense</name>
    <dbReference type="NCBI Taxonomy" id="1086393"/>
    <lineage>
        <taxon>Bacteria</taxon>
        <taxon>Pseudomonadati</taxon>
        <taxon>Bacteroidota</taxon>
        <taxon>Chitinophagia</taxon>
        <taxon>Chitinophagales</taxon>
        <taxon>Chitinophagaceae</taxon>
        <taxon>Sediminibacterium</taxon>
    </lineage>
</organism>
<dbReference type="CDD" id="cd06170">
    <property type="entry name" value="LuxR_C_like"/>
    <property type="match status" value="1"/>
</dbReference>
<dbReference type="InterPro" id="IPR016032">
    <property type="entry name" value="Sig_transdc_resp-reg_C-effctor"/>
</dbReference>
<feature type="domain" description="HTH luxR-type" evidence="4">
    <location>
        <begin position="146"/>
        <end position="211"/>
    </location>
</feature>
<dbReference type="Proteomes" id="UP000295741">
    <property type="component" value="Unassembled WGS sequence"/>
</dbReference>
<evidence type="ECO:0000256" key="2">
    <source>
        <dbReference type="ARBA" id="ARBA00023125"/>
    </source>
</evidence>
<dbReference type="PANTHER" id="PTHR45566">
    <property type="entry name" value="HTH-TYPE TRANSCRIPTIONAL REGULATOR YHJB-RELATED"/>
    <property type="match status" value="1"/>
</dbReference>
<dbReference type="Gene3D" id="3.40.50.2300">
    <property type="match status" value="1"/>
</dbReference>
<keyword evidence="7" id="KW-1185">Reference proteome</keyword>
<dbReference type="InterPro" id="IPR051015">
    <property type="entry name" value="EvgA-like"/>
</dbReference>
<dbReference type="RefSeq" id="WP_133473182.1">
    <property type="nucleotide sequence ID" value="NZ_SNWP01000010.1"/>
</dbReference>
<feature type="modified residue" description="4-aspartylphosphate" evidence="3">
    <location>
        <position position="56"/>
    </location>
</feature>
<evidence type="ECO:0000256" key="1">
    <source>
        <dbReference type="ARBA" id="ARBA00022553"/>
    </source>
</evidence>
<dbReference type="SUPFAM" id="SSF46894">
    <property type="entry name" value="C-terminal effector domain of the bipartite response regulators"/>
    <property type="match status" value="1"/>
</dbReference>
<sequence>MKVKIGLVDDHAITRRGIRTLLEINKQFQVIVEASNGKELLSQLESGSLPDVIILDLSMPKMSGFDVIREIHTLYPSVKIFIFSLYQSEDVILNAIYQGACGYLPKSADPSILESAIKSVVDFGFYIPINIKKKYSDLIKMRNQKGFQGKQLLTEKEIQFIKLACTNLTYKEISIKLSVQPKTLENYRDSVFQKLGINNRAALTFYAIENGIVQLF</sequence>
<dbReference type="AlphaFoldDB" id="A0A4R6J2R9"/>
<dbReference type="CDD" id="cd17535">
    <property type="entry name" value="REC_NarL-like"/>
    <property type="match status" value="1"/>
</dbReference>
<dbReference type="Pfam" id="PF00072">
    <property type="entry name" value="Response_reg"/>
    <property type="match status" value="1"/>
</dbReference>
<dbReference type="OrthoDB" id="9797341at2"/>
<accession>A0A4R6J2R9</accession>
<feature type="domain" description="Response regulatory" evidence="5">
    <location>
        <begin position="4"/>
        <end position="121"/>
    </location>
</feature>
<evidence type="ECO:0000313" key="6">
    <source>
        <dbReference type="EMBL" id="TDO28566.1"/>
    </source>
</evidence>
<proteinExistence type="predicted"/>
<keyword evidence="2" id="KW-0238">DNA-binding</keyword>
<evidence type="ECO:0000259" key="4">
    <source>
        <dbReference type="PROSITE" id="PS50043"/>
    </source>
</evidence>
<dbReference type="PROSITE" id="PS50110">
    <property type="entry name" value="RESPONSE_REGULATORY"/>
    <property type="match status" value="1"/>
</dbReference>
<dbReference type="InterPro" id="IPR058245">
    <property type="entry name" value="NreC/VraR/RcsB-like_REC"/>
</dbReference>
<protein>
    <submittedName>
        <fullName evidence="6">LuxR family two component transcriptional regulator</fullName>
    </submittedName>
</protein>
<gene>
    <name evidence="6" type="ORF">BC659_0641</name>
</gene>
<dbReference type="InterPro" id="IPR000792">
    <property type="entry name" value="Tscrpt_reg_LuxR_C"/>
</dbReference>
<evidence type="ECO:0000259" key="5">
    <source>
        <dbReference type="PROSITE" id="PS50110"/>
    </source>
</evidence>
<dbReference type="EMBL" id="SNWP01000010">
    <property type="protein sequence ID" value="TDO28566.1"/>
    <property type="molecule type" value="Genomic_DNA"/>
</dbReference>
<evidence type="ECO:0000313" key="7">
    <source>
        <dbReference type="Proteomes" id="UP000295741"/>
    </source>
</evidence>
<dbReference type="Pfam" id="PF00196">
    <property type="entry name" value="GerE"/>
    <property type="match status" value="1"/>
</dbReference>
<dbReference type="InterPro" id="IPR011006">
    <property type="entry name" value="CheY-like_superfamily"/>
</dbReference>
<reference evidence="6 7" key="1">
    <citation type="submission" date="2019-03" db="EMBL/GenBank/DDBJ databases">
        <title>Genomic Encyclopedia of Archaeal and Bacterial Type Strains, Phase II (KMG-II): from individual species to whole genera.</title>
        <authorList>
            <person name="Goeker M."/>
        </authorList>
    </citation>
    <scope>NUCLEOTIDE SEQUENCE [LARGE SCALE GENOMIC DNA]</scope>
    <source>
        <strain evidence="6 7">DSM 28323</strain>
    </source>
</reference>
<dbReference type="PRINTS" id="PR00038">
    <property type="entry name" value="HTHLUXR"/>
</dbReference>
<name>A0A4R6J2R9_9BACT</name>
<dbReference type="PANTHER" id="PTHR45566:SF2">
    <property type="entry name" value="NARL SUBFAMILY"/>
    <property type="match status" value="1"/>
</dbReference>
<dbReference type="PROSITE" id="PS50043">
    <property type="entry name" value="HTH_LUXR_2"/>
    <property type="match status" value="1"/>
</dbReference>
<keyword evidence="1 3" id="KW-0597">Phosphoprotein</keyword>
<dbReference type="InterPro" id="IPR001789">
    <property type="entry name" value="Sig_transdc_resp-reg_receiver"/>
</dbReference>
<evidence type="ECO:0000256" key="3">
    <source>
        <dbReference type="PROSITE-ProRule" id="PRU00169"/>
    </source>
</evidence>
<dbReference type="SMART" id="SM00448">
    <property type="entry name" value="REC"/>
    <property type="match status" value="1"/>
</dbReference>
<dbReference type="SUPFAM" id="SSF52172">
    <property type="entry name" value="CheY-like"/>
    <property type="match status" value="1"/>
</dbReference>